<dbReference type="InterPro" id="IPR011335">
    <property type="entry name" value="Restrct_endonuc-II-like"/>
</dbReference>
<evidence type="ECO:0000313" key="4">
    <source>
        <dbReference type="Proteomes" id="UP001546774"/>
    </source>
</evidence>
<dbReference type="NCBIfam" id="NF009150">
    <property type="entry name" value="PRK12497.1-3"/>
    <property type="match status" value="1"/>
</dbReference>
<dbReference type="Gene3D" id="3.40.1350.10">
    <property type="match status" value="1"/>
</dbReference>
<gene>
    <name evidence="3" type="ORF">WMO37_04210</name>
</gene>
<dbReference type="EMBL" id="JBBMFS010000002">
    <property type="protein sequence ID" value="MEQ2554222.1"/>
    <property type="molecule type" value="Genomic_DNA"/>
</dbReference>
<dbReference type="NCBIfam" id="TIGR00252">
    <property type="entry name" value="YraN family protein"/>
    <property type="match status" value="1"/>
</dbReference>
<dbReference type="Pfam" id="PF02021">
    <property type="entry name" value="UPF0102"/>
    <property type="match status" value="1"/>
</dbReference>
<comment type="caution">
    <text evidence="3">The sequence shown here is derived from an EMBL/GenBank/DDBJ whole genome shotgun (WGS) entry which is preliminary data.</text>
</comment>
<evidence type="ECO:0000256" key="2">
    <source>
        <dbReference type="HAMAP-Rule" id="MF_00048"/>
    </source>
</evidence>
<dbReference type="PANTHER" id="PTHR34039:SF1">
    <property type="entry name" value="UPF0102 PROTEIN YRAN"/>
    <property type="match status" value="1"/>
</dbReference>
<protein>
    <recommendedName>
        <fullName evidence="2">UPF0102 protein WMO37_04210</fullName>
    </recommendedName>
</protein>
<name>A0ABV1H4A9_9FIRM</name>
<dbReference type="HAMAP" id="MF_00048">
    <property type="entry name" value="UPF0102"/>
    <property type="match status" value="1"/>
</dbReference>
<comment type="similarity">
    <text evidence="1 2">Belongs to the UPF0102 family.</text>
</comment>
<evidence type="ECO:0000313" key="3">
    <source>
        <dbReference type="EMBL" id="MEQ2554222.1"/>
    </source>
</evidence>
<accession>A0ABV1H4A9</accession>
<dbReference type="CDD" id="cd20736">
    <property type="entry name" value="PoNe_Nuclease"/>
    <property type="match status" value="1"/>
</dbReference>
<dbReference type="InterPro" id="IPR011856">
    <property type="entry name" value="tRNA_endonuc-like_dom_sf"/>
</dbReference>
<dbReference type="PANTHER" id="PTHR34039">
    <property type="entry name" value="UPF0102 PROTEIN YRAN"/>
    <property type="match status" value="1"/>
</dbReference>
<organism evidence="3 4">
    <name type="scientific">Lachnospira intestinalis</name>
    <dbReference type="NCBI Taxonomy" id="3133158"/>
    <lineage>
        <taxon>Bacteria</taxon>
        <taxon>Bacillati</taxon>
        <taxon>Bacillota</taxon>
        <taxon>Clostridia</taxon>
        <taxon>Lachnospirales</taxon>
        <taxon>Lachnospiraceae</taxon>
        <taxon>Lachnospira</taxon>
    </lineage>
</organism>
<keyword evidence="4" id="KW-1185">Reference proteome</keyword>
<proteinExistence type="inferred from homology"/>
<dbReference type="InterPro" id="IPR003509">
    <property type="entry name" value="UPF0102_YraN-like"/>
</dbReference>
<evidence type="ECO:0000256" key="1">
    <source>
        <dbReference type="ARBA" id="ARBA00006738"/>
    </source>
</evidence>
<reference evidence="3" key="1">
    <citation type="submission" date="2024-03" db="EMBL/GenBank/DDBJ databases">
        <title>Human intestinal bacterial collection.</title>
        <authorList>
            <person name="Pauvert C."/>
            <person name="Hitch T.C.A."/>
            <person name="Clavel T."/>
        </authorList>
    </citation>
    <scope>NUCLEOTIDE SEQUENCE [LARGE SCALE GENOMIC DNA]</scope>
    <source>
        <strain evidence="3">CLA-AA-H89B</strain>
    </source>
</reference>
<dbReference type="Proteomes" id="UP001546774">
    <property type="component" value="Unassembled WGS sequence"/>
</dbReference>
<dbReference type="SUPFAM" id="SSF52980">
    <property type="entry name" value="Restriction endonuclease-like"/>
    <property type="match status" value="1"/>
</dbReference>
<sequence length="116" mass="13367">MNTRQRGKEWEQKVCRYLKDKGYFIVDVNFACACGEIDIIAAQRQTLVFIEVKYRRNARYGYALEAVTPAKQKKIRRTADVYLAKHAQNTVFAGVDCRFDVIGIDDGEITHIEDAF</sequence>